<sequence length="135" mass="13882">MSQEQSDHSSATTGELISKLTTEMKTLVRDEMRLAQAEVTGRAKKAGIGAGFIGVGGLLALYGVGVLLAAIILALALVMDAWLAALIVAVVLLVIAGIAALLGKSRVQEAGPPVPTGTMDSVKADVDAVRHARDH</sequence>
<keyword evidence="1" id="KW-0812">Transmembrane</keyword>
<dbReference type="EMBL" id="JACTVM010000001">
    <property type="protein sequence ID" value="MBC9224993.1"/>
    <property type="molecule type" value="Genomic_DNA"/>
</dbReference>
<dbReference type="Pfam" id="PF07332">
    <property type="entry name" value="Phage_holin_3_6"/>
    <property type="match status" value="1"/>
</dbReference>
<feature type="transmembrane region" description="Helical" evidence="1">
    <location>
        <begin position="81"/>
        <end position="102"/>
    </location>
</feature>
<name>A0A8I0JZR5_9ACTN</name>
<evidence type="ECO:0000313" key="4">
    <source>
        <dbReference type="Proteomes" id="UP000515871"/>
    </source>
</evidence>
<gene>
    <name evidence="3" type="ORF">H9L21_08275</name>
    <name evidence="2" type="ORF">IBG24_01535</name>
</gene>
<dbReference type="RefSeq" id="WP_154594922.1">
    <property type="nucleotide sequence ID" value="NZ_CP060587.1"/>
</dbReference>
<dbReference type="EMBL" id="CP060587">
    <property type="protein sequence ID" value="QNL93142.1"/>
    <property type="molecule type" value="Genomic_DNA"/>
</dbReference>
<feature type="transmembrane region" description="Helical" evidence="1">
    <location>
        <begin position="52"/>
        <end position="75"/>
    </location>
</feature>
<dbReference type="Proteomes" id="UP000515871">
    <property type="component" value="Chromosome"/>
</dbReference>
<reference evidence="2" key="1">
    <citation type="submission" date="2020-09" db="EMBL/GenBank/DDBJ databases">
        <title>Novel species in genus Aeromicrobium.</title>
        <authorList>
            <person name="Zhang G."/>
        </authorList>
    </citation>
    <scope>NUCLEOTIDE SEQUENCE</scope>
    <source>
        <strain evidence="4">zg-629</strain>
        <strain evidence="3">Zg-629</strain>
        <strain evidence="2">Zg-636</strain>
    </source>
</reference>
<protein>
    <submittedName>
        <fullName evidence="2">Phage holin family protein</fullName>
    </submittedName>
</protein>
<evidence type="ECO:0000256" key="1">
    <source>
        <dbReference type="SAM" id="Phobius"/>
    </source>
</evidence>
<accession>A0A8I0JZR5</accession>
<dbReference type="Proteomes" id="UP000620591">
    <property type="component" value="Unassembled WGS sequence"/>
</dbReference>
<evidence type="ECO:0000313" key="3">
    <source>
        <dbReference type="EMBL" id="QNL93142.1"/>
    </source>
</evidence>
<proteinExistence type="predicted"/>
<evidence type="ECO:0000313" key="5">
    <source>
        <dbReference type="Proteomes" id="UP000620591"/>
    </source>
</evidence>
<keyword evidence="4" id="KW-1185">Reference proteome</keyword>
<evidence type="ECO:0000313" key="2">
    <source>
        <dbReference type="EMBL" id="MBC9224993.1"/>
    </source>
</evidence>
<keyword evidence="1" id="KW-0472">Membrane</keyword>
<dbReference type="AlphaFoldDB" id="A0A8I0JZR5"/>
<dbReference type="InterPro" id="IPR009937">
    <property type="entry name" value="Phage_holin_3_6"/>
</dbReference>
<keyword evidence="1" id="KW-1133">Transmembrane helix</keyword>
<organism evidence="2 5">
    <name type="scientific">Aeromicrobium senzhongii</name>
    <dbReference type="NCBI Taxonomy" id="2663859"/>
    <lineage>
        <taxon>Bacteria</taxon>
        <taxon>Bacillati</taxon>
        <taxon>Actinomycetota</taxon>
        <taxon>Actinomycetes</taxon>
        <taxon>Propionibacteriales</taxon>
        <taxon>Nocardioidaceae</taxon>
        <taxon>Aeromicrobium</taxon>
    </lineage>
</organism>